<feature type="domain" description="Aminoglycoside phosphotransferase" evidence="9">
    <location>
        <begin position="42"/>
        <end position="275"/>
    </location>
</feature>
<evidence type="ECO:0000259" key="9">
    <source>
        <dbReference type="Pfam" id="PF01636"/>
    </source>
</evidence>
<keyword evidence="11" id="KW-1185">Reference proteome</keyword>
<evidence type="ECO:0000256" key="5">
    <source>
        <dbReference type="ARBA" id="ARBA00036820"/>
    </source>
</evidence>
<dbReference type="InterPro" id="IPR050249">
    <property type="entry name" value="Pseudomonas-type_ThrB"/>
</dbReference>
<reference evidence="10 11" key="1">
    <citation type="submission" date="2020-04" db="EMBL/GenBank/DDBJ databases">
        <authorList>
            <person name="De Canck E."/>
        </authorList>
    </citation>
    <scope>NUCLEOTIDE SEQUENCE [LARGE SCALE GENOMIC DNA]</scope>
    <source>
        <strain evidence="10 11">LMG 3431</strain>
    </source>
</reference>
<dbReference type="Pfam" id="PF01636">
    <property type="entry name" value="APH"/>
    <property type="match status" value="1"/>
</dbReference>
<dbReference type="PANTHER" id="PTHR21064:SF1">
    <property type="entry name" value="HYDROXYLYSINE KINASE"/>
    <property type="match status" value="1"/>
</dbReference>
<dbReference type="PANTHER" id="PTHR21064">
    <property type="entry name" value="AMINOGLYCOSIDE PHOSPHOTRANSFERASE DOMAIN-CONTAINING PROTEIN-RELATED"/>
    <property type="match status" value="1"/>
</dbReference>
<gene>
    <name evidence="10" type="primary">thrB_1</name>
    <name evidence="10" type="ORF">LMG3431_01972</name>
</gene>
<proteinExistence type="predicted"/>
<evidence type="ECO:0000256" key="8">
    <source>
        <dbReference type="ARBA" id="ARBA00040505"/>
    </source>
</evidence>
<keyword evidence="4 10" id="KW-0418">Kinase</keyword>
<dbReference type="AlphaFoldDB" id="A0A6S6ZW72"/>
<keyword evidence="3 10" id="KW-0808">Transferase</keyword>
<protein>
    <recommendedName>
        <fullName evidence="8">Hydroxylysine kinase</fullName>
        <ecNumber evidence="7">2.7.1.81</ecNumber>
    </recommendedName>
</protein>
<dbReference type="InterPro" id="IPR002575">
    <property type="entry name" value="Aminoglycoside_PTrfase"/>
</dbReference>
<accession>A0A6S6ZW72</accession>
<evidence type="ECO:0000313" key="11">
    <source>
        <dbReference type="Proteomes" id="UP000494108"/>
    </source>
</evidence>
<dbReference type="SUPFAM" id="SSF56112">
    <property type="entry name" value="Protein kinase-like (PK-like)"/>
    <property type="match status" value="1"/>
</dbReference>
<evidence type="ECO:0000256" key="7">
    <source>
        <dbReference type="ARBA" id="ARBA00038873"/>
    </source>
</evidence>
<comment type="subcellular location">
    <subcellularLocation>
        <location evidence="1">Cytoplasm</location>
    </subcellularLocation>
</comment>
<evidence type="ECO:0000256" key="6">
    <source>
        <dbReference type="ARBA" id="ARBA00037368"/>
    </source>
</evidence>
<dbReference type="EC" id="2.7.1.81" evidence="7"/>
<name>A0A6S6ZW72_9BURK</name>
<evidence type="ECO:0000313" key="10">
    <source>
        <dbReference type="EMBL" id="CAB3639534.1"/>
    </source>
</evidence>
<comment type="catalytic activity">
    <reaction evidence="5">
        <text>(5R)-5-hydroxy-L-lysine + GTP = (5R)-5-phosphooxy-L-lysine + GDP + H(+)</text>
        <dbReference type="Rhea" id="RHEA:19049"/>
        <dbReference type="ChEBI" id="CHEBI:15378"/>
        <dbReference type="ChEBI" id="CHEBI:37565"/>
        <dbReference type="ChEBI" id="CHEBI:57882"/>
        <dbReference type="ChEBI" id="CHEBI:58189"/>
        <dbReference type="ChEBI" id="CHEBI:58357"/>
        <dbReference type="EC" id="2.7.1.81"/>
    </reaction>
</comment>
<dbReference type="RefSeq" id="WP_175174284.1">
    <property type="nucleotide sequence ID" value="NZ_CADIJX010000002.1"/>
</dbReference>
<comment type="function">
    <text evidence="6">Catalyzes the GTP-dependent phosphorylation of 5-hydroxy-L-lysine.</text>
</comment>
<dbReference type="Proteomes" id="UP000494108">
    <property type="component" value="Unassembled WGS sequence"/>
</dbReference>
<evidence type="ECO:0000256" key="4">
    <source>
        <dbReference type="ARBA" id="ARBA00022777"/>
    </source>
</evidence>
<evidence type="ECO:0000256" key="3">
    <source>
        <dbReference type="ARBA" id="ARBA00022679"/>
    </source>
</evidence>
<sequence>MTDQDCAEDVLATASPDIDDARAAQLARQHFGVDAAVRRLTGERDRNFHLRTDEGREYVLKFSHPAEDPRVADFQARALLHVERADPDLPVQRVMPAADGEPSVWYQAPDAPPRVVRLFTYLPGRPLPDAPRSDAQRRNLAQVLARLGLALRGFDHPAGALALPWDIQRTDGVAPLLAHIDDPARRALAERALARFVDHAKPALPSLRAQAIHNDLNLYNVLVDPQDPDRIAGILDFGDMVRAPLINDVAVAASYQLEPGGQVLQPALGFVAAYHQVSPLERAEVDVLFDLMMARLVMVVAIGGWRAARYPENRDYILRNNAVSWSRLQACDDMPRERAREQLRAACGY</sequence>
<dbReference type="GO" id="GO:0005737">
    <property type="term" value="C:cytoplasm"/>
    <property type="evidence" value="ECO:0007669"/>
    <property type="project" value="UniProtKB-SubCell"/>
</dbReference>
<keyword evidence="2" id="KW-0963">Cytoplasm</keyword>
<organism evidence="10 11">
    <name type="scientific">Achromobacter pestifer</name>
    <dbReference type="NCBI Taxonomy" id="1353889"/>
    <lineage>
        <taxon>Bacteria</taxon>
        <taxon>Pseudomonadati</taxon>
        <taxon>Pseudomonadota</taxon>
        <taxon>Betaproteobacteria</taxon>
        <taxon>Burkholderiales</taxon>
        <taxon>Alcaligenaceae</taxon>
        <taxon>Achromobacter</taxon>
    </lineage>
</organism>
<evidence type="ECO:0000256" key="2">
    <source>
        <dbReference type="ARBA" id="ARBA00022490"/>
    </source>
</evidence>
<dbReference type="InterPro" id="IPR011009">
    <property type="entry name" value="Kinase-like_dom_sf"/>
</dbReference>
<evidence type="ECO:0000256" key="1">
    <source>
        <dbReference type="ARBA" id="ARBA00004496"/>
    </source>
</evidence>
<dbReference type="Gene3D" id="3.90.1200.10">
    <property type="match status" value="1"/>
</dbReference>
<dbReference type="EMBL" id="CADIJX010000002">
    <property type="protein sequence ID" value="CAB3639534.1"/>
    <property type="molecule type" value="Genomic_DNA"/>
</dbReference>
<dbReference type="GO" id="GO:0047992">
    <property type="term" value="F:hydroxylysine kinase activity"/>
    <property type="evidence" value="ECO:0007669"/>
    <property type="project" value="UniProtKB-EC"/>
</dbReference>